<keyword evidence="3 6" id="KW-0378">Hydrolase</keyword>
<evidence type="ECO:0000256" key="4">
    <source>
        <dbReference type="ARBA" id="ARBA00022833"/>
    </source>
</evidence>
<dbReference type="InterPro" id="IPR051453">
    <property type="entry name" value="MBL_Glyoxalase_II"/>
</dbReference>
<evidence type="ECO:0000256" key="3">
    <source>
        <dbReference type="ARBA" id="ARBA00022801"/>
    </source>
</evidence>
<organism evidence="6">
    <name type="scientific">uncultured Cytophagales bacterium</name>
    <dbReference type="NCBI Taxonomy" id="158755"/>
    <lineage>
        <taxon>Bacteria</taxon>
        <taxon>Pseudomonadati</taxon>
        <taxon>Bacteroidota</taxon>
        <taxon>Sphingobacteriia</taxon>
        <taxon>Sphingobacteriales</taxon>
        <taxon>environmental samples</taxon>
    </lineage>
</organism>
<dbReference type="InterPro" id="IPR001279">
    <property type="entry name" value="Metallo-B-lactamas"/>
</dbReference>
<feature type="domain" description="Metallo-beta-lactamase" evidence="5">
    <location>
        <begin position="13"/>
        <end position="195"/>
    </location>
</feature>
<evidence type="ECO:0000313" key="6">
    <source>
        <dbReference type="EMBL" id="CAA9311774.1"/>
    </source>
</evidence>
<evidence type="ECO:0000259" key="5">
    <source>
        <dbReference type="SMART" id="SM00849"/>
    </source>
</evidence>
<comment type="cofactor">
    <cofactor evidence="1">
        <name>Zn(2+)</name>
        <dbReference type="ChEBI" id="CHEBI:29105"/>
    </cofactor>
</comment>
<protein>
    <submittedName>
        <fullName evidence="6">MBL-fold metallo-hydrolase superfamily</fullName>
    </submittedName>
</protein>
<dbReference type="GO" id="GO:0046872">
    <property type="term" value="F:metal ion binding"/>
    <property type="evidence" value="ECO:0007669"/>
    <property type="project" value="UniProtKB-KW"/>
</dbReference>
<gene>
    <name evidence="6" type="ORF">AVDCRST_MAG56-6326</name>
</gene>
<dbReference type="PANTHER" id="PTHR46233:SF3">
    <property type="entry name" value="HYDROXYACYLGLUTATHIONE HYDROLASE GLOC"/>
    <property type="match status" value="1"/>
</dbReference>
<dbReference type="GO" id="GO:0016787">
    <property type="term" value="F:hydrolase activity"/>
    <property type="evidence" value="ECO:0007669"/>
    <property type="project" value="UniProtKB-KW"/>
</dbReference>
<dbReference type="PANTHER" id="PTHR46233">
    <property type="entry name" value="HYDROXYACYLGLUTATHIONE HYDROLASE GLOC"/>
    <property type="match status" value="1"/>
</dbReference>
<name>A0A6J4KRZ1_9SPHI</name>
<keyword evidence="4" id="KW-0862">Zinc</keyword>
<proteinExistence type="predicted"/>
<keyword evidence="2" id="KW-0479">Metal-binding</keyword>
<dbReference type="Pfam" id="PF00753">
    <property type="entry name" value="Lactamase_B"/>
    <property type="match status" value="1"/>
</dbReference>
<sequence length="213" mass="23683">MVHIKSFTFNAFSENTYVLYDDTRQGVLIDPGCYDRQERETLAAFISGEKLEIKHLLNTHGHVDHVLGNAWAKRTYGVQLRVHPLDEQTLRSVQVYAPMYGMAAYEPTEPDGFLEEGDQVTFGDTTLEVLFVPGHAPGHIAFYHAGQAFCIGGDVLFQGSIGRYDLPGGNQQTLLRSIREKLLPLGDAVTVYPGHGPATTIGREKKYNPFLQS</sequence>
<dbReference type="SUPFAM" id="SSF56281">
    <property type="entry name" value="Metallo-hydrolase/oxidoreductase"/>
    <property type="match status" value="1"/>
</dbReference>
<evidence type="ECO:0000256" key="1">
    <source>
        <dbReference type="ARBA" id="ARBA00001947"/>
    </source>
</evidence>
<dbReference type="InterPro" id="IPR036866">
    <property type="entry name" value="RibonucZ/Hydroxyglut_hydro"/>
</dbReference>
<accession>A0A6J4KRZ1</accession>
<dbReference type="EMBL" id="CADCTQ010000519">
    <property type="protein sequence ID" value="CAA9311774.1"/>
    <property type="molecule type" value="Genomic_DNA"/>
</dbReference>
<dbReference type="AlphaFoldDB" id="A0A6J4KRZ1"/>
<reference evidence="6" key="1">
    <citation type="submission" date="2020-02" db="EMBL/GenBank/DDBJ databases">
        <authorList>
            <person name="Meier V. D."/>
        </authorList>
    </citation>
    <scope>NUCLEOTIDE SEQUENCE</scope>
    <source>
        <strain evidence="6">AVDCRST_MAG56</strain>
    </source>
</reference>
<evidence type="ECO:0000256" key="2">
    <source>
        <dbReference type="ARBA" id="ARBA00022723"/>
    </source>
</evidence>
<dbReference type="Gene3D" id="3.60.15.10">
    <property type="entry name" value="Ribonuclease Z/Hydroxyacylglutathione hydrolase-like"/>
    <property type="match status" value="1"/>
</dbReference>
<dbReference type="SMART" id="SM00849">
    <property type="entry name" value="Lactamase_B"/>
    <property type="match status" value="1"/>
</dbReference>